<dbReference type="SUPFAM" id="SSF52540">
    <property type="entry name" value="P-loop containing nucleoside triphosphate hydrolases"/>
    <property type="match status" value="1"/>
</dbReference>
<dbReference type="Gene3D" id="3.40.50.300">
    <property type="entry name" value="P-loop containing nucleotide triphosphate hydrolases"/>
    <property type="match status" value="1"/>
</dbReference>
<dbReference type="AlphaFoldDB" id="A0A381QPD0"/>
<organism evidence="1">
    <name type="scientific">marine metagenome</name>
    <dbReference type="NCBI Taxonomy" id="408172"/>
    <lineage>
        <taxon>unclassified sequences</taxon>
        <taxon>metagenomes</taxon>
        <taxon>ecological metagenomes</taxon>
    </lineage>
</organism>
<dbReference type="InterPro" id="IPR027417">
    <property type="entry name" value="P-loop_NTPase"/>
</dbReference>
<evidence type="ECO:0000313" key="1">
    <source>
        <dbReference type="EMBL" id="SUZ81235.1"/>
    </source>
</evidence>
<sequence length="47" mass="4946">MPEKDVVLEVNDLHTYFFNRSGVTNAVDGASFTINGGETLGLSGESG</sequence>
<name>A0A381QPD0_9ZZZZ</name>
<reference evidence="1" key="1">
    <citation type="submission" date="2018-05" db="EMBL/GenBank/DDBJ databases">
        <authorList>
            <person name="Lanie J.A."/>
            <person name="Ng W.-L."/>
            <person name="Kazmierczak K.M."/>
            <person name="Andrzejewski T.M."/>
            <person name="Davidsen T.M."/>
            <person name="Wayne K.J."/>
            <person name="Tettelin H."/>
            <person name="Glass J.I."/>
            <person name="Rusch D."/>
            <person name="Podicherti R."/>
            <person name="Tsui H.-C.T."/>
            <person name="Winkler M.E."/>
        </authorList>
    </citation>
    <scope>NUCLEOTIDE SEQUENCE</scope>
</reference>
<evidence type="ECO:0008006" key="2">
    <source>
        <dbReference type="Google" id="ProtNLM"/>
    </source>
</evidence>
<protein>
    <recommendedName>
        <fullName evidence="2">ABC transporter domain-containing protein</fullName>
    </recommendedName>
</protein>
<proteinExistence type="predicted"/>
<dbReference type="EMBL" id="UINC01001460">
    <property type="protein sequence ID" value="SUZ81235.1"/>
    <property type="molecule type" value="Genomic_DNA"/>
</dbReference>
<gene>
    <name evidence="1" type="ORF">METZ01_LOCUS34089</name>
</gene>
<accession>A0A381QPD0</accession>